<evidence type="ECO:0000313" key="3">
    <source>
        <dbReference type="Proteomes" id="UP000466442"/>
    </source>
</evidence>
<evidence type="ECO:0000313" key="2">
    <source>
        <dbReference type="EMBL" id="KAF6200336.1"/>
    </source>
</evidence>
<dbReference type="EMBL" id="WIXP02000014">
    <property type="protein sequence ID" value="KAF6200336.1"/>
    <property type="molecule type" value="Genomic_DNA"/>
</dbReference>
<accession>A0A6A4J7E2</accession>
<dbReference type="AlphaFoldDB" id="A0A6A4J7E2"/>
<feature type="region of interest" description="Disordered" evidence="1">
    <location>
        <begin position="1"/>
        <end position="23"/>
    </location>
</feature>
<dbReference type="Proteomes" id="UP000466442">
    <property type="component" value="Unassembled WGS sequence"/>
</dbReference>
<protein>
    <submittedName>
        <fullName evidence="2">Uncharacterized protein</fullName>
    </submittedName>
</protein>
<feature type="region of interest" description="Disordered" evidence="1">
    <location>
        <begin position="65"/>
        <end position="85"/>
    </location>
</feature>
<proteinExistence type="predicted"/>
<gene>
    <name evidence="2" type="ORF">GE061_006639</name>
</gene>
<keyword evidence="3" id="KW-1185">Reference proteome</keyword>
<comment type="caution">
    <text evidence="2">The sequence shown here is derived from an EMBL/GenBank/DDBJ whole genome shotgun (WGS) entry which is preliminary data.</text>
</comment>
<name>A0A6A4J7E2_APOLU</name>
<reference evidence="2" key="1">
    <citation type="journal article" date="2021" name="Mol. Ecol. Resour.">
        <title>Apolygus lucorum genome provides insights into omnivorousness and mesophyll feeding.</title>
        <authorList>
            <person name="Liu Y."/>
            <person name="Liu H."/>
            <person name="Wang H."/>
            <person name="Huang T."/>
            <person name="Liu B."/>
            <person name="Yang B."/>
            <person name="Yin L."/>
            <person name="Li B."/>
            <person name="Zhang Y."/>
            <person name="Zhang S."/>
            <person name="Jiang F."/>
            <person name="Zhang X."/>
            <person name="Ren Y."/>
            <person name="Wang B."/>
            <person name="Wang S."/>
            <person name="Lu Y."/>
            <person name="Wu K."/>
            <person name="Fan W."/>
            <person name="Wang G."/>
        </authorList>
    </citation>
    <scope>NUCLEOTIDE SEQUENCE</scope>
    <source>
        <strain evidence="2">12Hb</strain>
    </source>
</reference>
<organism evidence="2 3">
    <name type="scientific">Apolygus lucorum</name>
    <name type="common">Small green plant bug</name>
    <name type="synonym">Lygocoris lucorum</name>
    <dbReference type="NCBI Taxonomy" id="248454"/>
    <lineage>
        <taxon>Eukaryota</taxon>
        <taxon>Metazoa</taxon>
        <taxon>Ecdysozoa</taxon>
        <taxon>Arthropoda</taxon>
        <taxon>Hexapoda</taxon>
        <taxon>Insecta</taxon>
        <taxon>Pterygota</taxon>
        <taxon>Neoptera</taxon>
        <taxon>Paraneoptera</taxon>
        <taxon>Hemiptera</taxon>
        <taxon>Heteroptera</taxon>
        <taxon>Panheteroptera</taxon>
        <taxon>Cimicomorpha</taxon>
        <taxon>Miridae</taxon>
        <taxon>Mirini</taxon>
        <taxon>Apolygus</taxon>
    </lineage>
</organism>
<dbReference type="OrthoDB" id="6630713at2759"/>
<feature type="compositionally biased region" description="Basic and acidic residues" evidence="1">
    <location>
        <begin position="68"/>
        <end position="84"/>
    </location>
</feature>
<sequence length="172" mass="18918">MLKCAGRGAGGCGCDRKGDMSSSTCSSISSLAEEDVKTTKKKMEVSKHNAVGAFLASLSPRNLFKGLRRPDHHSMPKAERKEPLGKLLQFISKRQKPPRTPQKPLRATQSLETTYVNSHPRYHSLDGRPSSFPRRKGKLGGCPFTTLPTPWDVLDSLSYYITGKTTPVLCLS</sequence>
<evidence type="ECO:0000256" key="1">
    <source>
        <dbReference type="SAM" id="MobiDB-lite"/>
    </source>
</evidence>